<dbReference type="Proteomes" id="UP000549911">
    <property type="component" value="Unassembled WGS sequence"/>
</dbReference>
<comment type="similarity">
    <text evidence="1">Belongs to the UPF0047 family.</text>
</comment>
<evidence type="ECO:0000313" key="2">
    <source>
        <dbReference type="EMBL" id="NYE37947.1"/>
    </source>
</evidence>
<dbReference type="SUPFAM" id="SSF111038">
    <property type="entry name" value="YjbQ-like"/>
    <property type="match status" value="1"/>
</dbReference>
<gene>
    <name evidence="2" type="ORF">F4692_003092</name>
</gene>
<dbReference type="InterPro" id="IPR001602">
    <property type="entry name" value="UPF0047_YjbQ-like"/>
</dbReference>
<comment type="caution">
    <text evidence="2">The sequence shown here is derived from an EMBL/GenBank/DDBJ whole genome shotgun (WGS) entry which is preliminary data.</text>
</comment>
<protein>
    <submittedName>
        <fullName evidence="2">Secondary thiamine-phosphate synthase enzyme</fullName>
    </submittedName>
</protein>
<dbReference type="PANTHER" id="PTHR30615:SF8">
    <property type="entry name" value="UPF0047 PROTEIN C4A8.02C"/>
    <property type="match status" value="1"/>
</dbReference>
<dbReference type="InterPro" id="IPR035917">
    <property type="entry name" value="YjbQ-like_sf"/>
</dbReference>
<name>A0A7Y9KTU2_9ACTN</name>
<dbReference type="AlphaFoldDB" id="A0A7Y9KTU2"/>
<reference evidence="2 3" key="1">
    <citation type="submission" date="2020-07" db="EMBL/GenBank/DDBJ databases">
        <authorList>
            <person name="Partida-Martinez L."/>
            <person name="Huntemann M."/>
            <person name="Clum A."/>
            <person name="Wang J."/>
            <person name="Palaniappan K."/>
            <person name="Ritter S."/>
            <person name="Chen I.-M."/>
            <person name="Stamatis D."/>
            <person name="Reddy T."/>
            <person name="O'Malley R."/>
            <person name="Daum C."/>
            <person name="Shapiro N."/>
            <person name="Ivanova N."/>
            <person name="Kyrpides N."/>
            <person name="Woyke T."/>
        </authorList>
    </citation>
    <scope>NUCLEOTIDE SEQUENCE [LARGE SCALE GENOMIC DNA]</scope>
    <source>
        <strain evidence="2 3">AT2.17</strain>
    </source>
</reference>
<dbReference type="Gene3D" id="2.60.120.460">
    <property type="entry name" value="YjbQ-like"/>
    <property type="match status" value="1"/>
</dbReference>
<dbReference type="PANTHER" id="PTHR30615">
    <property type="entry name" value="UNCHARACTERIZED PROTEIN YJBQ-RELATED"/>
    <property type="match status" value="1"/>
</dbReference>
<proteinExistence type="inferred from homology"/>
<keyword evidence="3" id="KW-1185">Reference proteome</keyword>
<evidence type="ECO:0000256" key="1">
    <source>
        <dbReference type="ARBA" id="ARBA00005534"/>
    </source>
</evidence>
<dbReference type="Pfam" id="PF01894">
    <property type="entry name" value="YjbQ"/>
    <property type="match status" value="1"/>
</dbReference>
<sequence>MHSEVRTYETGRDEVVLDLTRDAADVVSGRGDGLLHVFVPHATAGIAIIETGAGSDDDLLAALGDLIPADDRWRHRHGSPGHGRSHVMPAIVPPHATVPVLDGRLALGTWQSICLVDLNVDNVEREVRWSFLSSGPTSPEG</sequence>
<dbReference type="PIRSF" id="PIRSF004681">
    <property type="entry name" value="UCP004681"/>
    <property type="match status" value="1"/>
</dbReference>
<reference evidence="2 3" key="2">
    <citation type="submission" date="2020-08" db="EMBL/GenBank/DDBJ databases">
        <title>The Agave Microbiome: Exploring the role of microbial communities in plant adaptations to desert environments.</title>
        <authorList>
            <person name="Partida-Martinez L.P."/>
        </authorList>
    </citation>
    <scope>NUCLEOTIDE SEQUENCE [LARGE SCALE GENOMIC DNA]</scope>
    <source>
        <strain evidence="2 3">AT2.17</strain>
    </source>
</reference>
<dbReference type="EMBL" id="JACCBW010000003">
    <property type="protein sequence ID" value="NYE37947.1"/>
    <property type="molecule type" value="Genomic_DNA"/>
</dbReference>
<accession>A0A7Y9KTU2</accession>
<organism evidence="2 3">
    <name type="scientific">Nocardioides cavernae</name>
    <dbReference type="NCBI Taxonomy" id="1921566"/>
    <lineage>
        <taxon>Bacteria</taxon>
        <taxon>Bacillati</taxon>
        <taxon>Actinomycetota</taxon>
        <taxon>Actinomycetes</taxon>
        <taxon>Propionibacteriales</taxon>
        <taxon>Nocardioidaceae</taxon>
        <taxon>Nocardioides</taxon>
    </lineage>
</organism>
<dbReference type="RefSeq" id="WP_179620586.1">
    <property type="nucleotide sequence ID" value="NZ_JACCBW010000003.1"/>
</dbReference>
<evidence type="ECO:0000313" key="3">
    <source>
        <dbReference type="Proteomes" id="UP000549911"/>
    </source>
</evidence>